<proteinExistence type="predicted"/>
<sequence length="632" mass="67640">MVISSQGLIPSTFLPHLPRSQFTLSPLLSTDIIAHISILKELYLPPIHGGFTAADVYDDEDGQDGDGASGMLKKSLRGKKRERRFSAGLVETMDGIGLGLDVNVDLGSGELTYAESKGQVMPLDDLEEENSEDDLESDEQEAAHLDPFEREWAEKWLSGVVRRAQGWIEEHDGETSDELKEIEAVLRDATAVLAMMAGTSAAGSLTRHLAFPIDPSLAPALSQLRSTTSPNPALSPETNTFLASLSTSPTSPKNHMRRFSPEAMTAHISTSPTATATGRSSALGGSVGAGGPVSPSSHRRRSARRAVLPVLLHDAPMGDHLSVGVQTWGSAILLGRQMAVRPADYGLFLPSTDENPKGNVRVLELGAGTGLLSILGRKLLDLRAIQEGTAPGLIVATDFLESVLTNLKICVDLNFPPQVEEERDGGGKGKGITTGTDKSLVSGIHIAKLDWTTFPSYMAGRASSTLTGRDEQSVRSESEEMAPFIESEDGKDGFNLVLASDCVYDETHAKLLREVVGWVLKLPDENGKGGGTFHILSPLRPTFQPELESIDTHFPPLSTYPPLSQRKEAAQSQAATGAAATLDSGLKGEGLGISRGLKIGTRGEGKRGVKGRRGEGRVDEAQGYWWWEVGWG</sequence>
<dbReference type="Gene3D" id="3.40.50.150">
    <property type="entry name" value="Vaccinia Virus protein VP39"/>
    <property type="match status" value="1"/>
</dbReference>
<name>A0A1B9H248_9TREE</name>
<dbReference type="OrthoDB" id="433955at2759"/>
<dbReference type="GO" id="GO:0008757">
    <property type="term" value="F:S-adenosylmethionine-dependent methyltransferase activity"/>
    <property type="evidence" value="ECO:0007669"/>
    <property type="project" value="UniProtKB-ARBA"/>
</dbReference>
<reference evidence="3" key="2">
    <citation type="submission" date="2013-12" db="EMBL/GenBank/DDBJ databases">
        <title>Evolution of pathogenesis and genome organization in the Tremellales.</title>
        <authorList>
            <person name="Cuomo C."/>
            <person name="Litvintseva A."/>
            <person name="Heitman J."/>
            <person name="Chen Y."/>
            <person name="Sun S."/>
            <person name="Springer D."/>
            <person name="Dromer F."/>
            <person name="Young S."/>
            <person name="Zeng Q."/>
            <person name="Chapman S."/>
            <person name="Gujja S."/>
            <person name="Saif S."/>
            <person name="Birren B."/>
        </authorList>
    </citation>
    <scope>NUCLEOTIDE SEQUENCE [LARGE SCALE GENOMIC DNA]</scope>
    <source>
        <strain evidence="3">BCC8398</strain>
    </source>
</reference>
<reference evidence="2 3" key="1">
    <citation type="submission" date="2013-07" db="EMBL/GenBank/DDBJ databases">
        <title>The Genome Sequence of Cryptococcus heveanensis BCC8398.</title>
        <authorList>
            <consortium name="The Broad Institute Genome Sequencing Platform"/>
            <person name="Cuomo C."/>
            <person name="Litvintseva A."/>
            <person name="Chen Y."/>
            <person name="Heitman J."/>
            <person name="Sun S."/>
            <person name="Springer D."/>
            <person name="Dromer F."/>
            <person name="Young S.K."/>
            <person name="Zeng Q."/>
            <person name="Gargeya S."/>
            <person name="Fitzgerald M."/>
            <person name="Abouelleil A."/>
            <person name="Alvarado L."/>
            <person name="Berlin A.M."/>
            <person name="Chapman S.B."/>
            <person name="Dewar J."/>
            <person name="Goldberg J."/>
            <person name="Griggs A."/>
            <person name="Gujja S."/>
            <person name="Hansen M."/>
            <person name="Howarth C."/>
            <person name="Imamovic A."/>
            <person name="Larimer J."/>
            <person name="McCowan C."/>
            <person name="Murphy C."/>
            <person name="Pearson M."/>
            <person name="Priest M."/>
            <person name="Roberts A."/>
            <person name="Saif S."/>
            <person name="Shea T."/>
            <person name="Sykes S."/>
            <person name="Wortman J."/>
            <person name="Nusbaum C."/>
            <person name="Birren B."/>
        </authorList>
    </citation>
    <scope>NUCLEOTIDE SEQUENCE [LARGE SCALE GENOMIC DNA]</scope>
    <source>
        <strain evidence="2 3">BCC8398</strain>
    </source>
</reference>
<dbReference type="PANTHER" id="PTHR14614:SF142">
    <property type="entry name" value="FAM86 N-TERMINAL DOMAIN-CONTAINING PROTEIN"/>
    <property type="match status" value="1"/>
</dbReference>
<dbReference type="STRING" id="1296120.A0A1B9H248"/>
<dbReference type="Proteomes" id="UP000092666">
    <property type="component" value="Unassembled WGS sequence"/>
</dbReference>
<dbReference type="EMBL" id="KI669493">
    <property type="protein sequence ID" value="OCF37330.1"/>
    <property type="molecule type" value="Genomic_DNA"/>
</dbReference>
<feature type="compositionally biased region" description="Polar residues" evidence="1">
    <location>
        <begin position="268"/>
        <end position="277"/>
    </location>
</feature>
<dbReference type="InterPro" id="IPR029063">
    <property type="entry name" value="SAM-dependent_MTases_sf"/>
</dbReference>
<dbReference type="InterPro" id="IPR019410">
    <property type="entry name" value="Methyltransf_16"/>
</dbReference>
<accession>A0A1B9H248</accession>
<gene>
    <name evidence="2" type="ORF">I316_01239</name>
</gene>
<protein>
    <submittedName>
        <fullName evidence="2">Uncharacterized protein</fullName>
    </submittedName>
</protein>
<feature type="region of interest" description="Disordered" evidence="1">
    <location>
        <begin position="117"/>
        <end position="142"/>
    </location>
</feature>
<feature type="compositionally biased region" description="Acidic residues" evidence="1">
    <location>
        <begin position="124"/>
        <end position="140"/>
    </location>
</feature>
<evidence type="ECO:0000313" key="3">
    <source>
        <dbReference type="Proteomes" id="UP000092666"/>
    </source>
</evidence>
<dbReference type="AlphaFoldDB" id="A0A1B9H248"/>
<dbReference type="PANTHER" id="PTHR14614">
    <property type="entry name" value="HEPATOCELLULAR CARCINOMA-ASSOCIATED ANTIGEN"/>
    <property type="match status" value="1"/>
</dbReference>
<keyword evidence="3" id="KW-1185">Reference proteome</keyword>
<evidence type="ECO:0000256" key="1">
    <source>
        <dbReference type="SAM" id="MobiDB-lite"/>
    </source>
</evidence>
<evidence type="ECO:0000313" key="2">
    <source>
        <dbReference type="EMBL" id="OCF37330.1"/>
    </source>
</evidence>
<feature type="region of interest" description="Disordered" evidence="1">
    <location>
        <begin position="268"/>
        <end position="302"/>
    </location>
</feature>
<organism evidence="2 3">
    <name type="scientific">Kwoniella heveanensis BCC8398</name>
    <dbReference type="NCBI Taxonomy" id="1296120"/>
    <lineage>
        <taxon>Eukaryota</taxon>
        <taxon>Fungi</taxon>
        <taxon>Dikarya</taxon>
        <taxon>Basidiomycota</taxon>
        <taxon>Agaricomycotina</taxon>
        <taxon>Tremellomycetes</taxon>
        <taxon>Tremellales</taxon>
        <taxon>Cryptococcaceae</taxon>
        <taxon>Kwoniella</taxon>
    </lineage>
</organism>